<reference evidence="1 2" key="1">
    <citation type="submission" date="2020-05" db="EMBL/GenBank/DDBJ databases">
        <title>Onion-isolated Pseudomonas sp.</title>
        <authorList>
            <person name="Fujikawa T."/>
            <person name="Sawada H."/>
        </authorList>
    </citation>
    <scope>NUCLEOTIDE SEQUENCE [LARGE SCALE GENOMIC DNA]</scope>
    <source>
        <strain evidence="1 2">MAFF 301512</strain>
    </source>
</reference>
<dbReference type="Proteomes" id="UP000543908">
    <property type="component" value="Unassembled WGS sequence"/>
</dbReference>
<dbReference type="EMBL" id="JABUHS010000040">
    <property type="protein sequence ID" value="NWN60837.1"/>
    <property type="molecule type" value="Genomic_DNA"/>
</dbReference>
<accession>A0A7Y8RKR7</accession>
<protein>
    <submittedName>
        <fullName evidence="1">Uncharacterized protein</fullName>
    </submittedName>
</protein>
<name>A0A7Y8RKR7_9PSED</name>
<evidence type="ECO:0000313" key="2">
    <source>
        <dbReference type="Proteomes" id="UP000543908"/>
    </source>
</evidence>
<organism evidence="1 2">
    <name type="scientific">Pseudomonas allii</name>
    <dbReference type="NCBI Taxonomy" id="2740531"/>
    <lineage>
        <taxon>Bacteria</taxon>
        <taxon>Pseudomonadati</taxon>
        <taxon>Pseudomonadota</taxon>
        <taxon>Gammaproteobacteria</taxon>
        <taxon>Pseudomonadales</taxon>
        <taxon>Pseudomonadaceae</taxon>
        <taxon>Pseudomonas</taxon>
    </lineage>
</organism>
<gene>
    <name evidence="1" type="ORF">HT123_06380</name>
</gene>
<proteinExistence type="predicted"/>
<evidence type="ECO:0000313" key="1">
    <source>
        <dbReference type="EMBL" id="NWN60837.1"/>
    </source>
</evidence>
<dbReference type="RefSeq" id="WP_179029952.1">
    <property type="nucleotide sequence ID" value="NZ_JABUHS010000040.1"/>
</dbReference>
<sequence>MAEPVAADRKVDTLNPFSQIGTPIMLDRHLCESTHLLEGFRRKNGAWLVAGIHRQYLELVDLKLRLQGAIDTSVMSTLKERARCGNPMIECRVAMMEAEVYFETNNRTPVPEVG</sequence>
<dbReference type="AlphaFoldDB" id="A0A7Y8RKR7"/>
<comment type="caution">
    <text evidence="1">The sequence shown here is derived from an EMBL/GenBank/DDBJ whole genome shotgun (WGS) entry which is preliminary data.</text>
</comment>